<gene>
    <name evidence="1" type="ORF">FBZ93_1262</name>
</gene>
<dbReference type="RefSeq" id="WP_146993101.1">
    <property type="nucleotide sequence ID" value="NZ_VITY01000026.1"/>
</dbReference>
<dbReference type="Proteomes" id="UP000321304">
    <property type="component" value="Unassembled WGS sequence"/>
</dbReference>
<sequence length="172" mass="18947">MHGAWKVATAEHEELLTALQSALGPSYVPLLIGIDGAGGVGKTHLSNWLGWQLGLPVIHLDLFTIRSDVPAPIARRDADLDRCIKARGKAPLIVEGVLLLDALAEVDRNPDFLAFLDEPSVKRVRPPDSDLIDTREHSLANQVRAYCSRRSPADQADFRLKGYREDEHGLKV</sequence>
<organism evidence="1 2">
    <name type="scientific">Bradyrhizobium macuxiense</name>
    <dbReference type="NCBI Taxonomy" id="1755647"/>
    <lineage>
        <taxon>Bacteria</taxon>
        <taxon>Pseudomonadati</taxon>
        <taxon>Pseudomonadota</taxon>
        <taxon>Alphaproteobacteria</taxon>
        <taxon>Hyphomicrobiales</taxon>
        <taxon>Nitrobacteraceae</taxon>
        <taxon>Bradyrhizobium</taxon>
    </lineage>
</organism>
<evidence type="ECO:0000313" key="2">
    <source>
        <dbReference type="Proteomes" id="UP000321304"/>
    </source>
</evidence>
<dbReference type="OrthoDB" id="572586at2"/>
<dbReference type="AlphaFoldDB" id="A0A560KUB5"/>
<comment type="caution">
    <text evidence="1">The sequence shown here is derived from an EMBL/GenBank/DDBJ whole genome shotgun (WGS) entry which is preliminary data.</text>
</comment>
<evidence type="ECO:0000313" key="1">
    <source>
        <dbReference type="EMBL" id="TWB86821.1"/>
    </source>
</evidence>
<dbReference type="InterPro" id="IPR027417">
    <property type="entry name" value="P-loop_NTPase"/>
</dbReference>
<accession>A0A560KUB5</accession>
<dbReference type="EMBL" id="VITY01000026">
    <property type="protein sequence ID" value="TWB86821.1"/>
    <property type="molecule type" value="Genomic_DNA"/>
</dbReference>
<name>A0A560KUB5_9BRAD</name>
<keyword evidence="2" id="KW-1185">Reference proteome</keyword>
<protein>
    <recommendedName>
        <fullName evidence="3">Uridine kinase</fullName>
    </recommendedName>
</protein>
<reference evidence="1 2" key="1">
    <citation type="submission" date="2019-06" db="EMBL/GenBank/DDBJ databases">
        <title>Genomic Encyclopedia of Type Strains, Phase IV (KMG-V): Genome sequencing to study the core and pangenomes of soil and plant-associated prokaryotes.</title>
        <authorList>
            <person name="Whitman W."/>
        </authorList>
    </citation>
    <scope>NUCLEOTIDE SEQUENCE [LARGE SCALE GENOMIC DNA]</scope>
    <source>
        <strain evidence="1 2">BR 10355</strain>
    </source>
</reference>
<evidence type="ECO:0008006" key="3">
    <source>
        <dbReference type="Google" id="ProtNLM"/>
    </source>
</evidence>
<dbReference type="SUPFAM" id="SSF52540">
    <property type="entry name" value="P-loop containing nucleoside triphosphate hydrolases"/>
    <property type="match status" value="1"/>
</dbReference>
<proteinExistence type="predicted"/>